<feature type="domain" description="BPL/LPL catalytic" evidence="1">
    <location>
        <begin position="32"/>
        <end position="241"/>
    </location>
</feature>
<protein>
    <submittedName>
        <fullName evidence="2">Octanoyltransferase LipM</fullName>
    </submittedName>
</protein>
<proteinExistence type="predicted"/>
<accession>A0A9W5X5W8</accession>
<dbReference type="GO" id="GO:0009249">
    <property type="term" value="P:protein lipoylation"/>
    <property type="evidence" value="ECO:0007669"/>
    <property type="project" value="UniProtKB-ARBA"/>
</dbReference>
<comment type="caution">
    <text evidence="2">The sequence shown here is derived from an EMBL/GenBank/DDBJ whole genome shotgun (WGS) entry which is preliminary data.</text>
</comment>
<evidence type="ECO:0000313" key="2">
    <source>
        <dbReference type="EMBL" id="GGB47634.1"/>
    </source>
</evidence>
<dbReference type="InterPro" id="IPR004143">
    <property type="entry name" value="BPL_LPL_catalytic"/>
</dbReference>
<keyword evidence="3" id="KW-1185">Reference proteome</keyword>
<organism evidence="2 3">
    <name type="scientific">Lentibacillus populi</name>
    <dbReference type="NCBI Taxonomy" id="1827502"/>
    <lineage>
        <taxon>Bacteria</taxon>
        <taxon>Bacillati</taxon>
        <taxon>Bacillota</taxon>
        <taxon>Bacilli</taxon>
        <taxon>Bacillales</taxon>
        <taxon>Bacillaceae</taxon>
        <taxon>Lentibacillus</taxon>
    </lineage>
</organism>
<reference evidence="2" key="1">
    <citation type="journal article" date="2014" name="Int. J. Syst. Evol. Microbiol.">
        <title>Complete genome sequence of Corynebacterium casei LMG S-19264T (=DSM 44701T), isolated from a smear-ripened cheese.</title>
        <authorList>
            <consortium name="US DOE Joint Genome Institute (JGI-PGF)"/>
            <person name="Walter F."/>
            <person name="Albersmeier A."/>
            <person name="Kalinowski J."/>
            <person name="Ruckert C."/>
        </authorList>
    </citation>
    <scope>NUCLEOTIDE SEQUENCE</scope>
    <source>
        <strain evidence="2">CGMCC 1.15454</strain>
    </source>
</reference>
<dbReference type="GO" id="GO:0016740">
    <property type="term" value="F:transferase activity"/>
    <property type="evidence" value="ECO:0007669"/>
    <property type="project" value="UniProtKB-ARBA"/>
</dbReference>
<dbReference type="PANTHER" id="PTHR43679">
    <property type="entry name" value="OCTANOYLTRANSFERASE LIPM-RELATED"/>
    <property type="match status" value="1"/>
</dbReference>
<dbReference type="Proteomes" id="UP000621492">
    <property type="component" value="Unassembled WGS sequence"/>
</dbReference>
<dbReference type="PANTHER" id="PTHR43679:SF2">
    <property type="entry name" value="OCTANOYL-[GCVH]:PROTEIN N-OCTANOYLTRANSFERASE"/>
    <property type="match status" value="1"/>
</dbReference>
<evidence type="ECO:0000313" key="3">
    <source>
        <dbReference type="Proteomes" id="UP000621492"/>
    </source>
</evidence>
<dbReference type="RefSeq" id="WP_088051184.1">
    <property type="nucleotide sequence ID" value="NZ_BMJD01000021.1"/>
</dbReference>
<dbReference type="Pfam" id="PF21948">
    <property type="entry name" value="LplA-B_cat"/>
    <property type="match status" value="1"/>
</dbReference>
<dbReference type="PROSITE" id="PS51733">
    <property type="entry name" value="BPL_LPL_CATALYTIC"/>
    <property type="match status" value="1"/>
</dbReference>
<dbReference type="SUPFAM" id="SSF55681">
    <property type="entry name" value="Class II aaRS and biotin synthetases"/>
    <property type="match status" value="1"/>
</dbReference>
<sequence>MRDEWGFIDTGIHDAIVNMALDELLLHWHSEGKTPPILRFYQWSAPSLSVGYFQNVDKAIDLPALDRYQVPLVRRLTGGSAVLHDDELTYSIIIAEDKPYIPASVGEAYYILSKGIFAGYEKLGITVNYAETTKSNKSRSAVCFEKPALYELMVNGKKISGNAQTRQKGVLLQHGSIPRSIDKIMLFDLFRFPSEELRERNRRAFDKKATTISQESNVPISIDTMKDAFKTGFETGVDIELFPFALTNEQWDEVYQLAEKKYNTNEWNFKHQLRSV</sequence>
<name>A0A9W5X5W8_9BACI</name>
<dbReference type="CDD" id="cd16443">
    <property type="entry name" value="LplA"/>
    <property type="match status" value="1"/>
</dbReference>
<dbReference type="Gene3D" id="3.30.930.10">
    <property type="entry name" value="Bira Bifunctional Protein, Domain 2"/>
    <property type="match status" value="1"/>
</dbReference>
<dbReference type="InterPro" id="IPR050664">
    <property type="entry name" value="Octanoyltrans_LipM/LipL"/>
</dbReference>
<dbReference type="InterPro" id="IPR045864">
    <property type="entry name" value="aa-tRNA-synth_II/BPL/LPL"/>
</dbReference>
<reference evidence="2" key="2">
    <citation type="submission" date="2020-09" db="EMBL/GenBank/DDBJ databases">
        <authorList>
            <person name="Sun Q."/>
            <person name="Zhou Y."/>
        </authorList>
    </citation>
    <scope>NUCLEOTIDE SEQUENCE</scope>
    <source>
        <strain evidence="2">CGMCC 1.15454</strain>
    </source>
</reference>
<dbReference type="EMBL" id="BMJD01000021">
    <property type="protein sequence ID" value="GGB47634.1"/>
    <property type="molecule type" value="Genomic_DNA"/>
</dbReference>
<dbReference type="AlphaFoldDB" id="A0A9W5X5W8"/>
<evidence type="ECO:0000259" key="1">
    <source>
        <dbReference type="PROSITE" id="PS51733"/>
    </source>
</evidence>
<dbReference type="GO" id="GO:0140096">
    <property type="term" value="F:catalytic activity, acting on a protein"/>
    <property type="evidence" value="ECO:0007669"/>
    <property type="project" value="UniProtKB-ARBA"/>
</dbReference>
<gene>
    <name evidence="2" type="primary">lipM</name>
    <name evidence="2" type="ORF">GCM10011409_26400</name>
</gene>